<dbReference type="InterPro" id="IPR013217">
    <property type="entry name" value="Methyltransf_12"/>
</dbReference>
<proteinExistence type="predicted"/>
<dbReference type="SUPFAM" id="SSF46785">
    <property type="entry name" value="Winged helix' DNA-binding domain"/>
    <property type="match status" value="1"/>
</dbReference>
<reference evidence="2 3" key="1">
    <citation type="submission" date="2016-11" db="EMBL/GenBank/DDBJ databases">
        <authorList>
            <person name="Jaros S."/>
            <person name="Januszkiewicz K."/>
            <person name="Wedrychowicz H."/>
        </authorList>
    </citation>
    <scope>NUCLEOTIDE SEQUENCE [LARGE SCALE GENOMIC DNA]</scope>
    <source>
        <strain evidence="2 3">DSM 15480</strain>
    </source>
</reference>
<dbReference type="CDD" id="cd02440">
    <property type="entry name" value="AdoMet_MTases"/>
    <property type="match status" value="1"/>
</dbReference>
<dbReference type="STRING" id="1121950.SAMN02745243_00199"/>
<name>A0A1M6I2K6_9FIRM</name>
<dbReference type="Gene3D" id="3.40.50.150">
    <property type="entry name" value="Vaccinia Virus protein VP39"/>
    <property type="match status" value="1"/>
</dbReference>
<dbReference type="InterPro" id="IPR036388">
    <property type="entry name" value="WH-like_DNA-bd_sf"/>
</dbReference>
<evidence type="ECO:0000259" key="1">
    <source>
        <dbReference type="Pfam" id="PF08242"/>
    </source>
</evidence>
<dbReference type="OrthoDB" id="1682723at2"/>
<dbReference type="Pfam" id="PF08242">
    <property type="entry name" value="Methyltransf_12"/>
    <property type="match status" value="1"/>
</dbReference>
<dbReference type="Gene3D" id="1.10.10.10">
    <property type="entry name" value="Winged helix-like DNA-binding domain superfamily/Winged helix DNA-binding domain"/>
    <property type="match status" value="1"/>
</dbReference>
<dbReference type="EMBL" id="FQZY01000006">
    <property type="protein sequence ID" value="SHJ28672.1"/>
    <property type="molecule type" value="Genomic_DNA"/>
</dbReference>
<dbReference type="InterPro" id="IPR036390">
    <property type="entry name" value="WH_DNA-bd_sf"/>
</dbReference>
<dbReference type="AlphaFoldDB" id="A0A1M6I2K6"/>
<evidence type="ECO:0000313" key="3">
    <source>
        <dbReference type="Proteomes" id="UP000184301"/>
    </source>
</evidence>
<dbReference type="Proteomes" id="UP000184301">
    <property type="component" value="Unassembled WGS sequence"/>
</dbReference>
<protein>
    <submittedName>
        <fullName evidence="2">Dimerisation domain-containing protein</fullName>
    </submittedName>
</protein>
<keyword evidence="3" id="KW-1185">Reference proteome</keyword>
<gene>
    <name evidence="2" type="ORF">SAMN02745243_00199</name>
</gene>
<dbReference type="SUPFAM" id="SSF53335">
    <property type="entry name" value="S-adenosyl-L-methionine-dependent methyltransferases"/>
    <property type="match status" value="1"/>
</dbReference>
<dbReference type="RefSeq" id="WP_084533865.1">
    <property type="nucleotide sequence ID" value="NZ_FQZY01000006.1"/>
</dbReference>
<evidence type="ECO:0000313" key="2">
    <source>
        <dbReference type="EMBL" id="SHJ28672.1"/>
    </source>
</evidence>
<dbReference type="InterPro" id="IPR029063">
    <property type="entry name" value="SAM-dependent_MTases_sf"/>
</dbReference>
<accession>A0A1M6I2K6</accession>
<feature type="domain" description="Methyltransferase type 12" evidence="1">
    <location>
        <begin position="169"/>
        <end position="263"/>
    </location>
</feature>
<sequence length="333" mass="37076">MNKKTVFEQLAQLSYLPLYEKVLTASLELDVYSHLCEKTTAEILAKKLGWNAANTSYFLEGLTALGFVMKEGNLFYNSEEAEKYLVKGKPEYLGGFIQYYSANEGSMPFEVVKLVTEGPQPMQQQTNEQSIDFVSMGAMMRQAQEGYRQQELLEIVRSLPENDTIKSVLDLGCATGLLGMSVVKDNDERTGTFIDLMPSEIVMESAEQMGLSDRVKVMNGNFLTGDIGGGYDLILAVSVALFAKGNMNAFLKKCYDVLNPGGVMLVISEGIETDHTGPWDMVMGYLPYYMQGMNMGVQKNEVSDEAKRIGFVKCEKRTEMLCSGVQDIDILRK</sequence>
<organism evidence="2 3">
    <name type="scientific">Hespellia stercorisuis DSM 15480</name>
    <dbReference type="NCBI Taxonomy" id="1121950"/>
    <lineage>
        <taxon>Bacteria</taxon>
        <taxon>Bacillati</taxon>
        <taxon>Bacillota</taxon>
        <taxon>Clostridia</taxon>
        <taxon>Lachnospirales</taxon>
        <taxon>Lachnospiraceae</taxon>
        <taxon>Hespellia</taxon>
    </lineage>
</organism>